<evidence type="ECO:0008006" key="3">
    <source>
        <dbReference type="Google" id="ProtNLM"/>
    </source>
</evidence>
<protein>
    <recommendedName>
        <fullName evidence="3">DUF2066 domain-containing protein</fullName>
    </recommendedName>
</protein>
<accession>A0A0E2Z3T0</accession>
<organism evidence="1 2">
    <name type="scientific">Nitrosococcus oceani C-27</name>
    <dbReference type="NCBI Taxonomy" id="314279"/>
    <lineage>
        <taxon>Bacteria</taxon>
        <taxon>Pseudomonadati</taxon>
        <taxon>Pseudomonadota</taxon>
        <taxon>Gammaproteobacteria</taxon>
        <taxon>Chromatiales</taxon>
        <taxon>Chromatiaceae</taxon>
        <taxon>Nitrosococcus</taxon>
    </lineage>
</organism>
<dbReference type="EMBL" id="JPGN01000035">
    <property type="protein sequence ID" value="KFI19856.1"/>
    <property type="molecule type" value="Genomic_DNA"/>
</dbReference>
<dbReference type="OrthoDB" id="6195299at2"/>
<evidence type="ECO:0000313" key="2">
    <source>
        <dbReference type="Proteomes" id="UP000028839"/>
    </source>
</evidence>
<dbReference type="InterPro" id="IPR018642">
    <property type="entry name" value="DUF2066"/>
</dbReference>
<evidence type="ECO:0000313" key="1">
    <source>
        <dbReference type="EMBL" id="KFI19856.1"/>
    </source>
</evidence>
<comment type="caution">
    <text evidence="1">The sequence shown here is derived from an EMBL/GenBank/DDBJ whole genome shotgun (WGS) entry which is preliminary data.</text>
</comment>
<dbReference type="AlphaFoldDB" id="A0A0E2Z3T0"/>
<gene>
    <name evidence="1" type="ORF">IB75_06170</name>
</gene>
<proteinExistence type="predicted"/>
<dbReference type="Pfam" id="PF09839">
    <property type="entry name" value="DUF2066"/>
    <property type="match status" value="1"/>
</dbReference>
<name>A0A0E2Z3T0_9GAMM</name>
<sequence length="351" mass="39348">MKQVALAIVIFYVLPLEVQAIGAVDLYEAQVPVSNQTPEEQARAVKEAFQKVLLKVMGNRRTLARAPLALLLEKSSSLVQKFRYNASDEENGAATFWVRFDPLGVEQLLRQKALPVWGQVRPILLLWVAIEEGRHRYLVDADGNLPAAEILEEQAGVRGMPVILPLWDLEDRSQLSFSDIWGNFPEPILAASKRYPASVQLVGRLSRQSEDDWQARWTLYGVDKARDWRVNGEFEQVLRAGIDKSVDTIAAQIVPATGNNSLSSVQVRVTGVTSFMDYARLFSYLSSLSQVITMEPVQLSRAEAKFRLELRGKAEGLATSIRFGRVLVRATEGMGTNIEPNHMELNYRLLP</sequence>
<dbReference type="HOGENOM" id="CLU_041769_1_0_6"/>
<reference evidence="1 2" key="1">
    <citation type="submission" date="2014-07" db="EMBL/GenBank/DDBJ databases">
        <title>Comparative analysis of Nitrosococcus oceani genome inventories of strains from Pacific and Atlantic gyres.</title>
        <authorList>
            <person name="Lim C.K."/>
            <person name="Wang L."/>
            <person name="Sayavedra-Soto L.A."/>
            <person name="Klotz M.G."/>
        </authorList>
    </citation>
    <scope>NUCLEOTIDE SEQUENCE [LARGE SCALE GENOMIC DNA]</scope>
    <source>
        <strain evidence="1 2">C-27</strain>
    </source>
</reference>
<dbReference type="Proteomes" id="UP000028839">
    <property type="component" value="Unassembled WGS sequence"/>
</dbReference>